<evidence type="ECO:0000256" key="1">
    <source>
        <dbReference type="ARBA" id="ARBA00016548"/>
    </source>
</evidence>
<proteinExistence type="inferred from homology"/>
<name>A0A9N9TKV3_PHYSR</name>
<comment type="similarity">
    <text evidence="2">Belongs to the COMM domain-containing protein 3 family.</text>
</comment>
<sequence length="195" mass="22507">MNILDEYKSRISRNIPLIADDTFKKLLENCFSYLTDKKEVHNTTDLYNSKPDVTKEVYAAFLAVTAEFVRSNLSNDEVAKYLQDCGLARNRIDLYLQQFVKERLSVEIALLNIGNTLPHITDVKWKIDYIVKSSEMDSADGPLFRICFVAEEFSETDGKALRNIHFTCNSVELLDLIYKLKDAVRHCSNLTHRLF</sequence>
<dbReference type="GO" id="GO:0006814">
    <property type="term" value="P:sodium ion transport"/>
    <property type="evidence" value="ECO:0007669"/>
    <property type="project" value="InterPro"/>
</dbReference>
<reference evidence="4" key="1">
    <citation type="submission" date="2022-01" db="EMBL/GenBank/DDBJ databases">
        <authorList>
            <person name="King R."/>
        </authorList>
    </citation>
    <scope>NUCLEOTIDE SEQUENCE</scope>
</reference>
<feature type="domain" description="COMM" evidence="3">
    <location>
        <begin position="119"/>
        <end position="191"/>
    </location>
</feature>
<dbReference type="InterPro" id="IPR017920">
    <property type="entry name" value="COMM"/>
</dbReference>
<dbReference type="Proteomes" id="UP001153712">
    <property type="component" value="Chromosome 14"/>
</dbReference>
<protein>
    <recommendedName>
        <fullName evidence="1">COMM domain-containing protein 3</fullName>
    </recommendedName>
</protein>
<keyword evidence="5" id="KW-1185">Reference proteome</keyword>
<evidence type="ECO:0000259" key="3">
    <source>
        <dbReference type="PROSITE" id="PS51269"/>
    </source>
</evidence>
<evidence type="ECO:0000313" key="4">
    <source>
        <dbReference type="EMBL" id="CAG9857409.1"/>
    </source>
</evidence>
<evidence type="ECO:0000256" key="2">
    <source>
        <dbReference type="ARBA" id="ARBA00093469"/>
    </source>
</evidence>
<dbReference type="InterPro" id="IPR037355">
    <property type="entry name" value="COMMD3"/>
</dbReference>
<evidence type="ECO:0000313" key="5">
    <source>
        <dbReference type="Proteomes" id="UP001153712"/>
    </source>
</evidence>
<dbReference type="OrthoDB" id="1917519at2759"/>
<dbReference type="AlphaFoldDB" id="A0A9N9TKV3"/>
<dbReference type="PROSITE" id="PS51269">
    <property type="entry name" value="COMM"/>
    <property type="match status" value="1"/>
</dbReference>
<dbReference type="Pfam" id="PF21672">
    <property type="entry name" value="COMM_HN"/>
    <property type="match status" value="1"/>
</dbReference>
<dbReference type="PANTHER" id="PTHR31159">
    <property type="entry name" value="COMM DOMAIN-CONTAINING PROTEIN 3"/>
    <property type="match status" value="1"/>
</dbReference>
<accession>A0A9N9TKV3</accession>
<organism evidence="4 5">
    <name type="scientific">Phyllotreta striolata</name>
    <name type="common">Striped flea beetle</name>
    <name type="synonym">Crioceris striolata</name>
    <dbReference type="NCBI Taxonomy" id="444603"/>
    <lineage>
        <taxon>Eukaryota</taxon>
        <taxon>Metazoa</taxon>
        <taxon>Ecdysozoa</taxon>
        <taxon>Arthropoda</taxon>
        <taxon>Hexapoda</taxon>
        <taxon>Insecta</taxon>
        <taxon>Pterygota</taxon>
        <taxon>Neoptera</taxon>
        <taxon>Endopterygota</taxon>
        <taxon>Coleoptera</taxon>
        <taxon>Polyphaga</taxon>
        <taxon>Cucujiformia</taxon>
        <taxon>Chrysomeloidea</taxon>
        <taxon>Chrysomelidae</taxon>
        <taxon>Galerucinae</taxon>
        <taxon>Alticini</taxon>
        <taxon>Phyllotreta</taxon>
    </lineage>
</organism>
<dbReference type="EMBL" id="OU900107">
    <property type="protein sequence ID" value="CAG9857409.1"/>
    <property type="molecule type" value="Genomic_DNA"/>
</dbReference>
<gene>
    <name evidence="4" type="ORF">PHYEVI_LOCUS3814</name>
</gene>
<dbReference type="PANTHER" id="PTHR31159:SF1">
    <property type="entry name" value="COMM DOMAIN-CONTAINING PROTEIN 3"/>
    <property type="match status" value="1"/>
</dbReference>
<dbReference type="Pfam" id="PF07258">
    <property type="entry name" value="COMM_domain"/>
    <property type="match status" value="1"/>
</dbReference>